<name>A0A803KCW5_XENTR</name>
<organism evidence="1">
    <name type="scientific">Xenopus tropicalis</name>
    <name type="common">Western clawed frog</name>
    <name type="synonym">Silurana tropicalis</name>
    <dbReference type="NCBI Taxonomy" id="8364"/>
    <lineage>
        <taxon>Eukaryota</taxon>
        <taxon>Metazoa</taxon>
        <taxon>Chordata</taxon>
        <taxon>Craniata</taxon>
        <taxon>Vertebrata</taxon>
        <taxon>Euteleostomi</taxon>
        <taxon>Amphibia</taxon>
        <taxon>Batrachia</taxon>
        <taxon>Anura</taxon>
        <taxon>Pipoidea</taxon>
        <taxon>Pipidae</taxon>
        <taxon>Xenopodinae</taxon>
        <taxon>Xenopus</taxon>
        <taxon>Silurana</taxon>
    </lineage>
</organism>
<accession>A0A803KCW5</accession>
<protein>
    <submittedName>
        <fullName evidence="1">Uncharacterized protein</fullName>
    </submittedName>
</protein>
<sequence>MSILPKILYLFQTLPICLPKSGLSLPDLTSYYQATLLTKLTERSQVAVTKQWKTLENYWATLPIQNIIWNKDIHSKLYVGNNPQIQALTTFWRLFNPKYNLVPYPSPMIPLSLNPEYPPGLIDNGLPHAFGIQNLQLYHVMEPPDKPSMIRANIPLWDNRDHWRHIQIKHYLNKNPNLQQANRAPDEFEKLCDSKIPNNHLISRLVEIQKIISSNLTLFVKGCQTI</sequence>
<evidence type="ECO:0000313" key="1">
    <source>
        <dbReference type="Ensembl" id="ENSXETP00000118265"/>
    </source>
</evidence>
<reference evidence="1" key="1">
    <citation type="journal article" date="2010" name="Science">
        <title>The genome of the Western clawed frog Xenopus tropicalis.</title>
        <authorList>
            <person name="Hellsten U."/>
            <person name="Harland R.M."/>
            <person name="Gilchrist M.J."/>
            <person name="Hendrix D."/>
            <person name="Jurka J."/>
            <person name="Kapitonov V."/>
            <person name="Ovcharenko I."/>
            <person name="Putnam N.H."/>
            <person name="Shu S."/>
            <person name="Taher L."/>
            <person name="Blitz I.L."/>
            <person name="Blumberg B."/>
            <person name="Dichmann D.S."/>
            <person name="Dubchak I."/>
            <person name="Amaya E."/>
            <person name="Detter J.C."/>
            <person name="Fletcher R."/>
            <person name="Gerhard D.S."/>
            <person name="Goodstein D."/>
            <person name="Graves T."/>
            <person name="Grigoriev I.V."/>
            <person name="Grimwood J."/>
            <person name="Kawashima T."/>
            <person name="Lindquist E."/>
            <person name="Lucas S.M."/>
            <person name="Mead P.E."/>
            <person name="Mitros T."/>
            <person name="Ogino H."/>
            <person name="Ohta Y."/>
            <person name="Poliakov A.V."/>
            <person name="Pollet N."/>
            <person name="Robert J."/>
            <person name="Salamov A."/>
            <person name="Sater A.K."/>
            <person name="Schmutz J."/>
            <person name="Terry A."/>
            <person name="Vize P.D."/>
            <person name="Warren W.C."/>
            <person name="Wells D."/>
            <person name="Wills A."/>
            <person name="Wilson R.K."/>
            <person name="Zimmerman L.B."/>
            <person name="Zorn A.M."/>
            <person name="Grainger R."/>
            <person name="Grammer T."/>
            <person name="Khokha M.K."/>
            <person name="Richardson P.M."/>
            <person name="Rokhsar D.S."/>
        </authorList>
    </citation>
    <scope>NUCLEOTIDE SEQUENCE [LARGE SCALE GENOMIC DNA]</scope>
    <source>
        <strain evidence="1">Nigerian</strain>
    </source>
</reference>
<dbReference type="GeneTree" id="ENSGT00940000165023"/>
<proteinExistence type="predicted"/>
<dbReference type="AlphaFoldDB" id="A0A803KCW5"/>
<dbReference type="Ensembl" id="ENSXETT00000124532">
    <property type="protein sequence ID" value="ENSXETP00000118265"/>
    <property type="gene ID" value="ENSXETG00000048257"/>
</dbReference>
<dbReference type="InParanoid" id="A0A803KCW5"/>
<reference evidence="1" key="2">
    <citation type="submission" date="2021-03" db="UniProtKB">
        <authorList>
            <consortium name="Ensembl"/>
        </authorList>
    </citation>
    <scope>IDENTIFICATION</scope>
</reference>